<comment type="caution">
    <text evidence="2">The sequence shown here is derived from an EMBL/GenBank/DDBJ whole genome shotgun (WGS) entry which is preliminary data.</text>
</comment>
<protein>
    <recommendedName>
        <fullName evidence="1">CYTH domain-containing protein</fullName>
    </recommendedName>
</protein>
<evidence type="ECO:0000313" key="3">
    <source>
        <dbReference type="Proteomes" id="UP000792457"/>
    </source>
</evidence>
<dbReference type="AlphaFoldDB" id="A0A8K0P254"/>
<dbReference type="Pfam" id="PF01928">
    <property type="entry name" value="CYTH"/>
    <property type="match status" value="1"/>
</dbReference>
<dbReference type="OrthoDB" id="6159137at2759"/>
<dbReference type="InterPro" id="IPR033469">
    <property type="entry name" value="CYTH-like_dom_sf"/>
</dbReference>
<dbReference type="PANTHER" id="PTHR21028">
    <property type="entry name" value="SI:CH211-156B7.4"/>
    <property type="match status" value="1"/>
</dbReference>
<dbReference type="CDD" id="cd07890">
    <property type="entry name" value="CYTH-like_AC_IV-like"/>
    <property type="match status" value="1"/>
</dbReference>
<keyword evidence="3" id="KW-1185">Reference proteome</keyword>
<dbReference type="Proteomes" id="UP000792457">
    <property type="component" value="Unassembled WGS sequence"/>
</dbReference>
<organism evidence="2 3">
    <name type="scientific">Ladona fulva</name>
    <name type="common">Scarce chaser dragonfly</name>
    <name type="synonym">Libellula fulva</name>
    <dbReference type="NCBI Taxonomy" id="123851"/>
    <lineage>
        <taxon>Eukaryota</taxon>
        <taxon>Metazoa</taxon>
        <taxon>Ecdysozoa</taxon>
        <taxon>Arthropoda</taxon>
        <taxon>Hexapoda</taxon>
        <taxon>Insecta</taxon>
        <taxon>Pterygota</taxon>
        <taxon>Palaeoptera</taxon>
        <taxon>Odonata</taxon>
        <taxon>Epiprocta</taxon>
        <taxon>Anisoptera</taxon>
        <taxon>Libelluloidea</taxon>
        <taxon>Libellulidae</taxon>
        <taxon>Ladona</taxon>
    </lineage>
</organism>
<feature type="domain" description="CYTH" evidence="1">
    <location>
        <begin position="2"/>
        <end position="171"/>
    </location>
</feature>
<dbReference type="EMBL" id="KZ308475">
    <property type="protein sequence ID" value="KAG8230272.1"/>
    <property type="molecule type" value="Genomic_DNA"/>
</dbReference>
<accession>A0A8K0P254</accession>
<dbReference type="InterPro" id="IPR008173">
    <property type="entry name" value="Adenylyl_cyclase_CyaB"/>
</dbReference>
<dbReference type="PANTHER" id="PTHR21028:SF2">
    <property type="entry name" value="CYTH DOMAIN-CONTAINING PROTEIN"/>
    <property type="match status" value="1"/>
</dbReference>
<dbReference type="SMART" id="SM01118">
    <property type="entry name" value="CYTH"/>
    <property type="match status" value="1"/>
</dbReference>
<dbReference type="InterPro" id="IPR023577">
    <property type="entry name" value="CYTH_domain"/>
</dbReference>
<evidence type="ECO:0000259" key="1">
    <source>
        <dbReference type="PROSITE" id="PS51707"/>
    </source>
</evidence>
<reference evidence="2" key="1">
    <citation type="submission" date="2013-04" db="EMBL/GenBank/DDBJ databases">
        <authorList>
            <person name="Qu J."/>
            <person name="Murali S.C."/>
            <person name="Bandaranaike D."/>
            <person name="Bellair M."/>
            <person name="Blankenburg K."/>
            <person name="Chao H."/>
            <person name="Dinh H."/>
            <person name="Doddapaneni H."/>
            <person name="Downs B."/>
            <person name="Dugan-Rocha S."/>
            <person name="Elkadiri S."/>
            <person name="Gnanaolivu R.D."/>
            <person name="Hernandez B."/>
            <person name="Javaid M."/>
            <person name="Jayaseelan J.C."/>
            <person name="Lee S."/>
            <person name="Li M."/>
            <person name="Ming W."/>
            <person name="Munidasa M."/>
            <person name="Muniz J."/>
            <person name="Nguyen L."/>
            <person name="Ongeri F."/>
            <person name="Osuji N."/>
            <person name="Pu L.-L."/>
            <person name="Puazo M."/>
            <person name="Qu C."/>
            <person name="Quiroz J."/>
            <person name="Raj R."/>
            <person name="Weissenberger G."/>
            <person name="Xin Y."/>
            <person name="Zou X."/>
            <person name="Han Y."/>
            <person name="Richards S."/>
            <person name="Worley K."/>
            <person name="Muzny D."/>
            <person name="Gibbs R."/>
        </authorList>
    </citation>
    <scope>NUCLEOTIDE SEQUENCE</scope>
    <source>
        <strain evidence="2">Sampled in the wild</strain>
    </source>
</reference>
<gene>
    <name evidence="2" type="ORF">J437_LFUL009445</name>
</gene>
<evidence type="ECO:0000313" key="2">
    <source>
        <dbReference type="EMBL" id="KAG8230272.1"/>
    </source>
</evidence>
<proteinExistence type="predicted"/>
<dbReference type="GO" id="GO:0016462">
    <property type="term" value="F:pyrophosphatase activity"/>
    <property type="evidence" value="ECO:0007669"/>
    <property type="project" value="UniProtKB-ARBA"/>
</dbReference>
<reference evidence="2" key="2">
    <citation type="submission" date="2017-10" db="EMBL/GenBank/DDBJ databases">
        <title>Ladona fulva Genome sequencing and assembly.</title>
        <authorList>
            <person name="Murali S."/>
            <person name="Richards S."/>
            <person name="Bandaranaike D."/>
            <person name="Bellair M."/>
            <person name="Blankenburg K."/>
            <person name="Chao H."/>
            <person name="Dinh H."/>
            <person name="Doddapaneni H."/>
            <person name="Dugan-Rocha S."/>
            <person name="Elkadiri S."/>
            <person name="Gnanaolivu R."/>
            <person name="Hernandez B."/>
            <person name="Skinner E."/>
            <person name="Javaid M."/>
            <person name="Lee S."/>
            <person name="Li M."/>
            <person name="Ming W."/>
            <person name="Munidasa M."/>
            <person name="Muniz J."/>
            <person name="Nguyen L."/>
            <person name="Hughes D."/>
            <person name="Osuji N."/>
            <person name="Pu L.-L."/>
            <person name="Puazo M."/>
            <person name="Qu C."/>
            <person name="Quiroz J."/>
            <person name="Raj R."/>
            <person name="Weissenberger G."/>
            <person name="Xin Y."/>
            <person name="Zou X."/>
            <person name="Han Y."/>
            <person name="Worley K."/>
            <person name="Muzny D."/>
            <person name="Gibbs R."/>
        </authorList>
    </citation>
    <scope>NUCLEOTIDE SEQUENCE</scope>
    <source>
        <strain evidence="2">Sampled in the wild</strain>
    </source>
</reference>
<dbReference type="SUPFAM" id="SSF55154">
    <property type="entry name" value="CYTH-like phosphatases"/>
    <property type="match status" value="1"/>
</dbReference>
<name>A0A8K0P254_LADFU</name>
<dbReference type="Gene3D" id="2.40.320.10">
    <property type="entry name" value="Hypothetical Protein Pfu-838710-001"/>
    <property type="match status" value="1"/>
</dbReference>
<sequence length="172" mass="19212">MPRNVEIKAKVHDVGGLLEKAKILSKEEPVLLEQEDIFYKIPSGRLKLRSEKGQDATLLFYDRPDVTGPKLCDYSKCPIPQGNVSVLKEVLSKALGEKGAVKKKRLLLMVEQTRIHIDSVEGLGDFMELEVVLNDDQSAEDGQKIADSLMEKLGVKKEDLLEGAYFDMLPKS</sequence>
<dbReference type="PROSITE" id="PS51707">
    <property type="entry name" value="CYTH"/>
    <property type="match status" value="1"/>
</dbReference>